<evidence type="ECO:0000313" key="3">
    <source>
        <dbReference type="Proteomes" id="UP000594195"/>
    </source>
</evidence>
<keyword evidence="1" id="KW-0812">Transmembrane</keyword>
<evidence type="ECO:0000256" key="1">
    <source>
        <dbReference type="SAM" id="Phobius"/>
    </source>
</evidence>
<sequence length="78" mass="8634">MKSNSLELYHKYTIQTNDAKVVKLEVLKLDDENIYGKLKSGEDVVINKSDVREVKKPDVFSSVIIGLAAVAAVVFVPI</sequence>
<protein>
    <submittedName>
        <fullName evidence="2">Uncharacterized protein</fullName>
    </submittedName>
</protein>
<reference evidence="2 3" key="1">
    <citation type="submission" date="2019-05" db="EMBL/GenBank/DDBJ databases">
        <title>Chryseobacterium sp. isolated from King George Island, maritime Antarctica.</title>
        <authorList>
            <person name="Peng X."/>
        </authorList>
    </citation>
    <scope>NUCLEOTIDE SEQUENCE [LARGE SCALE GENOMIC DNA]</scope>
    <source>
        <strain evidence="2 3">7-3A</strain>
    </source>
</reference>
<dbReference type="KEGG" id="kfa:Q73A0000_11860"/>
<dbReference type="AlphaFoldDB" id="A0A7M2YBM7"/>
<accession>A0A7M2YBM7</accession>
<dbReference type="EMBL" id="CP040442">
    <property type="protein sequence ID" value="QOW11004.1"/>
    <property type="molecule type" value="Genomic_DNA"/>
</dbReference>
<evidence type="ECO:0000313" key="2">
    <source>
        <dbReference type="EMBL" id="QOW11004.1"/>
    </source>
</evidence>
<dbReference type="Proteomes" id="UP000594195">
    <property type="component" value="Chromosome"/>
</dbReference>
<keyword evidence="1" id="KW-1133">Transmembrane helix</keyword>
<keyword evidence="1" id="KW-0472">Membrane</keyword>
<gene>
    <name evidence="2" type="ORF">Q73A0000_11860</name>
</gene>
<keyword evidence="3" id="KW-1185">Reference proteome</keyword>
<name>A0A7M2YBM7_9FLAO</name>
<dbReference type="NCBIfam" id="NF037951">
    <property type="entry name" value="spanin2_2"/>
    <property type="match status" value="1"/>
</dbReference>
<proteinExistence type="predicted"/>
<feature type="transmembrane region" description="Helical" evidence="1">
    <location>
        <begin position="59"/>
        <end position="76"/>
    </location>
</feature>
<organism evidence="2 3">
    <name type="scientific">Kaistella flava</name>
    <name type="common">ex Peng et al. 2021</name>
    <dbReference type="NCBI Taxonomy" id="2038776"/>
    <lineage>
        <taxon>Bacteria</taxon>
        <taxon>Pseudomonadati</taxon>
        <taxon>Bacteroidota</taxon>
        <taxon>Flavobacteriia</taxon>
        <taxon>Flavobacteriales</taxon>
        <taxon>Weeksellaceae</taxon>
        <taxon>Chryseobacterium group</taxon>
        <taxon>Kaistella</taxon>
    </lineage>
</organism>